<name>A0A8H5F157_9AGAR</name>
<proteinExistence type="predicted"/>
<evidence type="ECO:0000313" key="1">
    <source>
        <dbReference type="EMBL" id="KAF5320035.1"/>
    </source>
</evidence>
<protein>
    <submittedName>
        <fullName evidence="1">Uncharacterized protein</fullName>
    </submittedName>
</protein>
<sequence>MEAEEPTEEVSDVMESPPALLAMGQMVDTDTKIAHVIRVGKQKYWRGLASSTHFPGLGLRACLSVLHKDIVIPWNINDPEKVYETYKSTPDTVRCLMSYIIHLFNIMRRIFHQTLPGPGYKVSTENLQNIIEEYKNSSHYSTLSDEINQFIRKTEMSQYGTKDHVLEKLEELISLK</sequence>
<accession>A0A8H5F157</accession>
<gene>
    <name evidence="1" type="ORF">D9758_018322</name>
</gene>
<keyword evidence="2" id="KW-1185">Reference proteome</keyword>
<organism evidence="1 2">
    <name type="scientific">Tetrapyrgos nigripes</name>
    <dbReference type="NCBI Taxonomy" id="182062"/>
    <lineage>
        <taxon>Eukaryota</taxon>
        <taxon>Fungi</taxon>
        <taxon>Dikarya</taxon>
        <taxon>Basidiomycota</taxon>
        <taxon>Agaricomycotina</taxon>
        <taxon>Agaricomycetes</taxon>
        <taxon>Agaricomycetidae</taxon>
        <taxon>Agaricales</taxon>
        <taxon>Marasmiineae</taxon>
        <taxon>Marasmiaceae</taxon>
        <taxon>Tetrapyrgos</taxon>
    </lineage>
</organism>
<dbReference type="EMBL" id="JAACJM010000419">
    <property type="protein sequence ID" value="KAF5320035.1"/>
    <property type="molecule type" value="Genomic_DNA"/>
</dbReference>
<dbReference type="OrthoDB" id="391988at2759"/>
<dbReference type="Proteomes" id="UP000559256">
    <property type="component" value="Unassembled WGS sequence"/>
</dbReference>
<reference evidence="1 2" key="1">
    <citation type="journal article" date="2020" name="ISME J.">
        <title>Uncovering the hidden diversity of litter-decomposition mechanisms in mushroom-forming fungi.</title>
        <authorList>
            <person name="Floudas D."/>
            <person name="Bentzer J."/>
            <person name="Ahren D."/>
            <person name="Johansson T."/>
            <person name="Persson P."/>
            <person name="Tunlid A."/>
        </authorList>
    </citation>
    <scope>NUCLEOTIDE SEQUENCE [LARGE SCALE GENOMIC DNA]</scope>
    <source>
        <strain evidence="1 2">CBS 291.85</strain>
    </source>
</reference>
<comment type="caution">
    <text evidence="1">The sequence shown here is derived from an EMBL/GenBank/DDBJ whole genome shotgun (WGS) entry which is preliminary data.</text>
</comment>
<evidence type="ECO:0000313" key="2">
    <source>
        <dbReference type="Proteomes" id="UP000559256"/>
    </source>
</evidence>
<dbReference type="AlphaFoldDB" id="A0A8H5F157"/>